<evidence type="ECO:0000313" key="2">
    <source>
        <dbReference type="EMBL" id="MFD2264107.1"/>
    </source>
</evidence>
<keyword evidence="1" id="KW-0732">Signal</keyword>
<feature type="signal peptide" evidence="1">
    <location>
        <begin position="1"/>
        <end position="19"/>
    </location>
</feature>
<dbReference type="EMBL" id="JBHUIP010000012">
    <property type="protein sequence ID" value="MFD2264107.1"/>
    <property type="molecule type" value="Genomic_DNA"/>
</dbReference>
<comment type="caution">
    <text evidence="2">The sequence shown here is derived from an EMBL/GenBank/DDBJ whole genome shotgun (WGS) entry which is preliminary data.</text>
</comment>
<dbReference type="RefSeq" id="WP_379877146.1">
    <property type="nucleotide sequence ID" value="NZ_JBHUIP010000012.1"/>
</dbReference>
<proteinExistence type="predicted"/>
<sequence length="276" mass="30114">MKRLLTGAILALLTLPALAQQPADKRSLKTLFEDKGSFERLMSKAINAGNWESTSGEAVAIITGFADKTAAYLDETGRISEITEIKSGDIGSPLTNAISMGLIEVLEVYLRYPEVRAKINEPLDLFPLGGRPRMKVHAWALAAAAPAQGASFCGGEFATLVFGYGSIAPYLEARPGETPYRRVLTALEAAGATPQAEEARAVWRFVCGPDNRPDDGKWQDNTKRLNYAAAIVPGSRERVLKAPQMLDAIEMELRTLQTLRTEGKVPFLVFPNIYED</sequence>
<name>A0ABW5DSQ0_9PROT</name>
<reference evidence="3" key="1">
    <citation type="journal article" date="2019" name="Int. J. Syst. Evol. Microbiol.">
        <title>The Global Catalogue of Microorganisms (GCM) 10K type strain sequencing project: providing services to taxonomists for standard genome sequencing and annotation.</title>
        <authorList>
            <consortium name="The Broad Institute Genomics Platform"/>
            <consortium name="The Broad Institute Genome Sequencing Center for Infectious Disease"/>
            <person name="Wu L."/>
            <person name="Ma J."/>
        </authorList>
    </citation>
    <scope>NUCLEOTIDE SEQUENCE [LARGE SCALE GENOMIC DNA]</scope>
    <source>
        <strain evidence="3">CGMCC 1.19062</strain>
    </source>
</reference>
<organism evidence="2 3">
    <name type="scientific">Lacibacterium aquatile</name>
    <dbReference type="NCBI Taxonomy" id="1168082"/>
    <lineage>
        <taxon>Bacteria</taxon>
        <taxon>Pseudomonadati</taxon>
        <taxon>Pseudomonadota</taxon>
        <taxon>Alphaproteobacteria</taxon>
        <taxon>Rhodospirillales</taxon>
        <taxon>Rhodospirillaceae</taxon>
    </lineage>
</organism>
<accession>A0ABW5DSQ0</accession>
<gene>
    <name evidence="2" type="ORF">ACFSM5_14490</name>
</gene>
<evidence type="ECO:0000256" key="1">
    <source>
        <dbReference type="SAM" id="SignalP"/>
    </source>
</evidence>
<feature type="chain" id="PRO_5047344804" evidence="1">
    <location>
        <begin position="20"/>
        <end position="276"/>
    </location>
</feature>
<protein>
    <submittedName>
        <fullName evidence="2">Uncharacterized protein</fullName>
    </submittedName>
</protein>
<evidence type="ECO:0000313" key="3">
    <source>
        <dbReference type="Proteomes" id="UP001597295"/>
    </source>
</evidence>
<dbReference type="Proteomes" id="UP001597295">
    <property type="component" value="Unassembled WGS sequence"/>
</dbReference>
<keyword evidence="3" id="KW-1185">Reference proteome</keyword>